<dbReference type="GO" id="GO:0002953">
    <property type="term" value="F:5'-deoxynucleotidase activity"/>
    <property type="evidence" value="ECO:0007669"/>
    <property type="project" value="InterPro"/>
</dbReference>
<dbReference type="GO" id="GO:0046872">
    <property type="term" value="F:metal ion binding"/>
    <property type="evidence" value="ECO:0007669"/>
    <property type="project" value="UniProtKB-KW"/>
</dbReference>
<dbReference type="InterPro" id="IPR039356">
    <property type="entry name" value="YfbR/HDDC2"/>
</dbReference>
<accession>A0A2T0LKC5</accession>
<dbReference type="EMBL" id="PVNH01000016">
    <property type="protein sequence ID" value="PRX43302.1"/>
    <property type="molecule type" value="Genomic_DNA"/>
</dbReference>
<keyword evidence="2 4" id="KW-0378">Hydrolase</keyword>
<dbReference type="PANTHER" id="PTHR11845:SF13">
    <property type="entry name" value="5'-DEOXYNUCLEOTIDASE HDDC2"/>
    <property type="match status" value="1"/>
</dbReference>
<dbReference type="SUPFAM" id="SSF109604">
    <property type="entry name" value="HD-domain/PDEase-like"/>
    <property type="match status" value="1"/>
</dbReference>
<dbReference type="RefSeq" id="WP_245901196.1">
    <property type="nucleotide sequence ID" value="NZ_PVNH01000016.1"/>
</dbReference>
<name>A0A2T0LKC5_9PSEU</name>
<dbReference type="Proteomes" id="UP000238362">
    <property type="component" value="Unassembled WGS sequence"/>
</dbReference>
<sequence length="214" mass="23470">MTGYPEGMLTDRNPLPEGLPARLRDQLAFVLEVDRLKTVLRQSPLAAADRRENDAEHSWHLALMVLVLAEHADEPIDVGHTVRLVVVHDLVEIYAGDTPLFGAGGGHGKHERERAAAERLFGLLPGDQARQLRGLWDEFEARETPEARFAKAVDGLQPMLLNWLAEGGTWRTPGVTGDVVRARKAVVGEGSAALWAAARALIDEGERRGWMPPG</sequence>
<comment type="caution">
    <text evidence="4">The sequence shown here is derived from an EMBL/GenBank/DDBJ whole genome shotgun (WGS) entry which is preliminary data.</text>
</comment>
<evidence type="ECO:0000256" key="1">
    <source>
        <dbReference type="ARBA" id="ARBA00022723"/>
    </source>
</evidence>
<gene>
    <name evidence="4" type="ORF">B0I33_11635</name>
</gene>
<reference evidence="4 5" key="1">
    <citation type="submission" date="2018-03" db="EMBL/GenBank/DDBJ databases">
        <title>Genomic Encyclopedia of Type Strains, Phase III (KMG-III): the genomes of soil and plant-associated and newly described type strains.</title>
        <authorList>
            <person name="Whitman W."/>
        </authorList>
    </citation>
    <scope>NUCLEOTIDE SEQUENCE [LARGE SCALE GENOMIC DNA]</scope>
    <source>
        <strain evidence="4 5">CGMCC 4.7125</strain>
    </source>
</reference>
<proteinExistence type="predicted"/>
<dbReference type="PANTHER" id="PTHR11845">
    <property type="entry name" value="5'-DEOXYNUCLEOTIDASE HDDC2"/>
    <property type="match status" value="1"/>
</dbReference>
<dbReference type="Gene3D" id="1.10.3210.10">
    <property type="entry name" value="Hypothetical protein af1432"/>
    <property type="match status" value="1"/>
</dbReference>
<keyword evidence="1" id="KW-0479">Metal-binding</keyword>
<dbReference type="GO" id="GO:0005737">
    <property type="term" value="C:cytoplasm"/>
    <property type="evidence" value="ECO:0007669"/>
    <property type="project" value="TreeGrafter"/>
</dbReference>
<evidence type="ECO:0000313" key="4">
    <source>
        <dbReference type="EMBL" id="PRX43302.1"/>
    </source>
</evidence>
<feature type="domain" description="HD" evidence="3">
    <location>
        <begin position="33"/>
        <end position="195"/>
    </location>
</feature>
<evidence type="ECO:0000259" key="3">
    <source>
        <dbReference type="Pfam" id="PF13023"/>
    </source>
</evidence>
<dbReference type="InterPro" id="IPR006674">
    <property type="entry name" value="HD_domain"/>
</dbReference>
<organism evidence="4 5">
    <name type="scientific">Prauserella shujinwangii</name>
    <dbReference type="NCBI Taxonomy" id="1453103"/>
    <lineage>
        <taxon>Bacteria</taxon>
        <taxon>Bacillati</taxon>
        <taxon>Actinomycetota</taxon>
        <taxon>Actinomycetes</taxon>
        <taxon>Pseudonocardiales</taxon>
        <taxon>Pseudonocardiaceae</taxon>
        <taxon>Prauserella</taxon>
    </lineage>
</organism>
<evidence type="ECO:0000313" key="5">
    <source>
        <dbReference type="Proteomes" id="UP000238362"/>
    </source>
</evidence>
<dbReference type="Pfam" id="PF13023">
    <property type="entry name" value="HD_3"/>
    <property type="match status" value="1"/>
</dbReference>
<protein>
    <submittedName>
        <fullName evidence="4">Putative hydrolase of HD superfamily</fullName>
    </submittedName>
</protein>
<keyword evidence="5" id="KW-1185">Reference proteome</keyword>
<evidence type="ECO:0000256" key="2">
    <source>
        <dbReference type="ARBA" id="ARBA00022801"/>
    </source>
</evidence>
<dbReference type="AlphaFoldDB" id="A0A2T0LKC5"/>